<feature type="domain" description="NAD(P)-binding" evidence="2">
    <location>
        <begin position="7"/>
        <end position="234"/>
    </location>
</feature>
<dbReference type="Gene3D" id="3.40.50.720">
    <property type="entry name" value="NAD(P)-binding Rossmann-like Domain"/>
    <property type="match status" value="1"/>
</dbReference>
<dbReference type="InterPro" id="IPR036291">
    <property type="entry name" value="NAD(P)-bd_dom_sf"/>
</dbReference>
<reference evidence="3 4" key="1">
    <citation type="journal article" date="2019" name="Appl. Microbiol. Biotechnol.">
        <title>Genome sequence of Isaria javanica and comparative genome analysis insights into family S53 peptidase evolution in fungal entomopathogens.</title>
        <authorList>
            <person name="Lin R."/>
            <person name="Zhang X."/>
            <person name="Xin B."/>
            <person name="Zou M."/>
            <person name="Gao Y."/>
            <person name="Qin F."/>
            <person name="Hu Q."/>
            <person name="Xie B."/>
            <person name="Cheng X."/>
        </authorList>
    </citation>
    <scope>NUCLEOTIDE SEQUENCE [LARGE SCALE GENOMIC DNA]</scope>
    <source>
        <strain evidence="3 4">IJ1G</strain>
    </source>
</reference>
<proteinExistence type="inferred from homology"/>
<dbReference type="SUPFAM" id="SSF51735">
    <property type="entry name" value="NAD(P)-binding Rossmann-fold domains"/>
    <property type="match status" value="1"/>
</dbReference>
<evidence type="ECO:0000313" key="4">
    <source>
        <dbReference type="Proteomes" id="UP000315783"/>
    </source>
</evidence>
<comment type="similarity">
    <text evidence="1">Belongs to the avfA family.</text>
</comment>
<dbReference type="PANTHER" id="PTHR43355">
    <property type="entry name" value="FLAVIN REDUCTASE (NADPH)"/>
    <property type="match status" value="1"/>
</dbReference>
<sequence>MHIYITGGSGRNGSLSVAAALERGHTVTALVRDAASLPARANLTVVEGSPLRQADVERALTSPARADAVLVTLGLARTSGSPFAPLRPDTTPDFMSRAVRTLLAAVDAVFLPPGSATAAPADTAAPASTSAPKLILNSTLGAGDSWSALSWPFRLLFSQTPMRFGVADHNLVDHLVRGSGRRFVLARAGRLTEQKKLSEPSAPVRVLPDNGKGLGLADALTRQSLAQWLVLAAEQDAWDGTSPVLIN</sequence>
<protein>
    <submittedName>
        <fullName evidence="3">TrkA-N domain dehydrogenase</fullName>
    </submittedName>
</protein>
<evidence type="ECO:0000259" key="2">
    <source>
        <dbReference type="Pfam" id="PF13460"/>
    </source>
</evidence>
<accession>A0A545UZ34</accession>
<comment type="caution">
    <text evidence="3">The sequence shown here is derived from an EMBL/GenBank/DDBJ whole genome shotgun (WGS) entry which is preliminary data.</text>
</comment>
<dbReference type="GO" id="GO:0042602">
    <property type="term" value="F:riboflavin reductase (NADPH) activity"/>
    <property type="evidence" value="ECO:0007669"/>
    <property type="project" value="TreeGrafter"/>
</dbReference>
<dbReference type="Proteomes" id="UP000315783">
    <property type="component" value="Unassembled WGS sequence"/>
</dbReference>
<dbReference type="OrthoDB" id="419598at2759"/>
<evidence type="ECO:0000256" key="1">
    <source>
        <dbReference type="ARBA" id="ARBA00038376"/>
    </source>
</evidence>
<dbReference type="Pfam" id="PF13460">
    <property type="entry name" value="NAD_binding_10"/>
    <property type="match status" value="1"/>
</dbReference>
<dbReference type="InterPro" id="IPR051606">
    <property type="entry name" value="Polyketide_Oxido-like"/>
</dbReference>
<organism evidence="3 4">
    <name type="scientific">Cordyceps javanica</name>
    <dbReference type="NCBI Taxonomy" id="43265"/>
    <lineage>
        <taxon>Eukaryota</taxon>
        <taxon>Fungi</taxon>
        <taxon>Dikarya</taxon>
        <taxon>Ascomycota</taxon>
        <taxon>Pezizomycotina</taxon>
        <taxon>Sordariomycetes</taxon>
        <taxon>Hypocreomycetidae</taxon>
        <taxon>Hypocreales</taxon>
        <taxon>Cordycipitaceae</taxon>
        <taxon>Cordyceps</taxon>
    </lineage>
</organism>
<gene>
    <name evidence="3" type="ORF">IF1G_06746</name>
</gene>
<dbReference type="PANTHER" id="PTHR43355:SF2">
    <property type="entry name" value="FLAVIN REDUCTASE (NADPH)"/>
    <property type="match status" value="1"/>
</dbReference>
<keyword evidence="4" id="KW-1185">Reference proteome</keyword>
<dbReference type="InterPro" id="IPR016040">
    <property type="entry name" value="NAD(P)-bd_dom"/>
</dbReference>
<evidence type="ECO:0000313" key="3">
    <source>
        <dbReference type="EMBL" id="TQV94735.1"/>
    </source>
</evidence>
<dbReference type="EMBL" id="SPUK01000009">
    <property type="protein sequence ID" value="TQV94735.1"/>
    <property type="molecule type" value="Genomic_DNA"/>
</dbReference>
<name>A0A545UZ34_9HYPO</name>
<dbReference type="AlphaFoldDB" id="A0A545UZ34"/>
<dbReference type="GO" id="GO:0004074">
    <property type="term" value="F:biliverdin reductase [NAD(P)H] activity"/>
    <property type="evidence" value="ECO:0007669"/>
    <property type="project" value="TreeGrafter"/>
</dbReference>
<dbReference type="STRING" id="43265.A0A545UZ34"/>